<proteinExistence type="predicted"/>
<dbReference type="Pfam" id="PF15382">
    <property type="entry name" value="DUF4609"/>
    <property type="match status" value="1"/>
</dbReference>
<sequence>PPTGGFVSLCARGRGGEEPRKGSSYSSSRSKDRLTEAKLADREPERLADSLLSRKGSAKHGRPSASSEEKPDVKQKSNKKKFVIPQIIITRASNETLISYCSTESEEQRTIREQADWGPYHRHRNPSTVAAYDLHTKK</sequence>
<dbReference type="Proteomes" id="UP000694564">
    <property type="component" value="Chromosome 17"/>
</dbReference>
<organism evidence="2 3">
    <name type="scientific">Sciurus vulgaris</name>
    <name type="common">Eurasian red squirrel</name>
    <dbReference type="NCBI Taxonomy" id="55149"/>
    <lineage>
        <taxon>Eukaryota</taxon>
        <taxon>Metazoa</taxon>
        <taxon>Chordata</taxon>
        <taxon>Craniata</taxon>
        <taxon>Vertebrata</taxon>
        <taxon>Euteleostomi</taxon>
        <taxon>Mammalia</taxon>
        <taxon>Eutheria</taxon>
        <taxon>Euarchontoglires</taxon>
        <taxon>Glires</taxon>
        <taxon>Rodentia</taxon>
        <taxon>Sciuromorpha</taxon>
        <taxon>Sciuridae</taxon>
        <taxon>Sciurinae</taxon>
        <taxon>Sciurini</taxon>
        <taxon>Sciurus</taxon>
    </lineage>
</organism>
<feature type="compositionally biased region" description="Basic and acidic residues" evidence="1">
    <location>
        <begin position="29"/>
        <end position="48"/>
    </location>
</feature>
<dbReference type="GeneTree" id="ENSGT00390000014546"/>
<dbReference type="AlphaFoldDB" id="A0A8D2DFZ7"/>
<evidence type="ECO:0000313" key="2">
    <source>
        <dbReference type="Ensembl" id="ENSSVLP00005024681.1"/>
    </source>
</evidence>
<dbReference type="PANTHER" id="PTHR38649:SF1">
    <property type="entry name" value="SPERMATOGENESIS-ASSOCIATED PROTEIN 33"/>
    <property type="match status" value="1"/>
</dbReference>
<reference evidence="2" key="1">
    <citation type="submission" date="2025-08" db="UniProtKB">
        <authorList>
            <consortium name="Ensembl"/>
        </authorList>
    </citation>
    <scope>IDENTIFICATION</scope>
</reference>
<evidence type="ECO:0000313" key="3">
    <source>
        <dbReference type="Proteomes" id="UP000694564"/>
    </source>
</evidence>
<feature type="region of interest" description="Disordered" evidence="1">
    <location>
        <begin position="113"/>
        <end position="138"/>
    </location>
</feature>
<evidence type="ECO:0000256" key="1">
    <source>
        <dbReference type="SAM" id="MobiDB-lite"/>
    </source>
</evidence>
<reference evidence="2" key="2">
    <citation type="submission" date="2025-09" db="UniProtKB">
        <authorList>
            <consortium name="Ensembl"/>
        </authorList>
    </citation>
    <scope>IDENTIFICATION</scope>
</reference>
<dbReference type="PANTHER" id="PTHR38649">
    <property type="entry name" value="SPERMATOGENESIS-ASSOCIATED PROTEIN 33"/>
    <property type="match status" value="1"/>
</dbReference>
<keyword evidence="3" id="KW-1185">Reference proteome</keyword>
<gene>
    <name evidence="2" type="primary">SPATA33</name>
</gene>
<accession>A0A8D2DFZ7</accession>
<name>A0A8D2DFZ7_SCIVU</name>
<dbReference type="GO" id="GO:0005737">
    <property type="term" value="C:cytoplasm"/>
    <property type="evidence" value="ECO:0007669"/>
    <property type="project" value="TreeGrafter"/>
</dbReference>
<dbReference type="GO" id="GO:0005634">
    <property type="term" value="C:nucleus"/>
    <property type="evidence" value="ECO:0007669"/>
    <property type="project" value="TreeGrafter"/>
</dbReference>
<protein>
    <submittedName>
        <fullName evidence="2">Spermatosis associated 33</fullName>
    </submittedName>
</protein>
<feature type="region of interest" description="Disordered" evidence="1">
    <location>
        <begin position="1"/>
        <end position="81"/>
    </location>
</feature>
<dbReference type="Ensembl" id="ENSSVLT00005027440.1">
    <property type="protein sequence ID" value="ENSSVLP00005024681.1"/>
    <property type="gene ID" value="ENSSVLG00005019508.1"/>
</dbReference>
<dbReference type="InterPro" id="IPR027930">
    <property type="entry name" value="DUF4609"/>
</dbReference>